<feature type="region of interest" description="Disordered" evidence="1">
    <location>
        <begin position="1"/>
        <end position="23"/>
    </location>
</feature>
<feature type="transmembrane region" description="Helical" evidence="2">
    <location>
        <begin position="222"/>
        <end position="245"/>
    </location>
</feature>
<feature type="transmembrane region" description="Helical" evidence="2">
    <location>
        <begin position="340"/>
        <end position="360"/>
    </location>
</feature>
<organism evidence="3 4">
    <name type="scientific">Flemingia macrophylla</name>
    <dbReference type="NCBI Taxonomy" id="520843"/>
    <lineage>
        <taxon>Eukaryota</taxon>
        <taxon>Viridiplantae</taxon>
        <taxon>Streptophyta</taxon>
        <taxon>Embryophyta</taxon>
        <taxon>Tracheophyta</taxon>
        <taxon>Spermatophyta</taxon>
        <taxon>Magnoliopsida</taxon>
        <taxon>eudicotyledons</taxon>
        <taxon>Gunneridae</taxon>
        <taxon>Pentapetalae</taxon>
        <taxon>rosids</taxon>
        <taxon>fabids</taxon>
        <taxon>Fabales</taxon>
        <taxon>Fabaceae</taxon>
        <taxon>Papilionoideae</taxon>
        <taxon>50 kb inversion clade</taxon>
        <taxon>NPAAA clade</taxon>
        <taxon>indigoferoid/millettioid clade</taxon>
        <taxon>Phaseoleae</taxon>
        <taxon>Flemingia</taxon>
    </lineage>
</organism>
<feature type="transmembrane region" description="Helical" evidence="2">
    <location>
        <begin position="54"/>
        <end position="79"/>
    </location>
</feature>
<feature type="transmembrane region" description="Helical" evidence="2">
    <location>
        <begin position="257"/>
        <end position="279"/>
    </location>
</feature>
<dbReference type="PANTHER" id="PTHR37891">
    <property type="entry name" value="OS06G0113900 PROTEIN"/>
    <property type="match status" value="1"/>
</dbReference>
<gene>
    <name evidence="3" type="ORF">Fmac_015159</name>
</gene>
<feature type="transmembrane region" description="Helical" evidence="2">
    <location>
        <begin position="300"/>
        <end position="328"/>
    </location>
</feature>
<evidence type="ECO:0000256" key="1">
    <source>
        <dbReference type="SAM" id="MobiDB-lite"/>
    </source>
</evidence>
<feature type="transmembrane region" description="Helical" evidence="2">
    <location>
        <begin position="159"/>
        <end position="178"/>
    </location>
</feature>
<keyword evidence="2" id="KW-0472">Membrane</keyword>
<name>A0ABD1MDU1_9FABA</name>
<protein>
    <submittedName>
        <fullName evidence="3">Uncharacterized protein</fullName>
    </submittedName>
</protein>
<dbReference type="InterPro" id="IPR036259">
    <property type="entry name" value="MFS_trans_sf"/>
</dbReference>
<accession>A0ABD1MDU1</accession>
<evidence type="ECO:0000313" key="4">
    <source>
        <dbReference type="Proteomes" id="UP001603857"/>
    </source>
</evidence>
<evidence type="ECO:0000313" key="3">
    <source>
        <dbReference type="EMBL" id="KAL2333946.1"/>
    </source>
</evidence>
<feature type="transmembrane region" description="Helical" evidence="2">
    <location>
        <begin position="396"/>
        <end position="417"/>
    </location>
</feature>
<dbReference type="SUPFAM" id="SSF103473">
    <property type="entry name" value="MFS general substrate transporter"/>
    <property type="match status" value="1"/>
</dbReference>
<proteinExistence type="predicted"/>
<keyword evidence="4" id="KW-1185">Reference proteome</keyword>
<sequence length="520" mass="56838">MKEVTSEGGSGEEGVAPQNGNNINTMRVRSIKNEEVYNYEYQDMRDKPSKFEVWGWYLYEFCSYFIQTVLIPVVFPLMISQLQHLPMGPVPDRTINLPASCAPKQVNLYKSLTQHTISMGGSTFSSLEWTSIAWGGGLALAAPILAFISFHLNTNFQTLITAAATGVGVFFCLPSGLFKTSKIFIPYIATIIVAATVTNASHTHHLGLMARALKKFSTTQRVYRFSLYATVDGSLGAAIVASFTYHMLREPNEHEFISLWIVSIFCGLVWLMGVLHAFTAENRTITPLSSKFQLFSIFKYPHAIGALVSVLLSQFAAMTIFTGGVLYIVGPLCIKPVHLLYFWLTYFLFPMVSLPLLHPLQHLIKASAVKMKMMGLLLSLLSSGFGFYFGNRNWKWGHLMVFGAIQGTASGLLHTFGRVLVLETAESAPCGEESGFSVWYSWVRSVGLCGGFTMGAVLPGRVKTSFGAAFCSALVAILVLLFGNVSDSGHGRGVVREGGETGSHDAAATAALDLKESFSV</sequence>
<feature type="transmembrane region" description="Helical" evidence="2">
    <location>
        <begin position="184"/>
        <end position="201"/>
    </location>
</feature>
<feature type="transmembrane region" description="Helical" evidence="2">
    <location>
        <begin position="132"/>
        <end position="152"/>
    </location>
</feature>
<dbReference type="Proteomes" id="UP001603857">
    <property type="component" value="Unassembled WGS sequence"/>
</dbReference>
<reference evidence="3 4" key="1">
    <citation type="submission" date="2024-08" db="EMBL/GenBank/DDBJ databases">
        <title>Insights into the chromosomal genome structure of Flemingia macrophylla.</title>
        <authorList>
            <person name="Ding Y."/>
            <person name="Zhao Y."/>
            <person name="Bi W."/>
            <person name="Wu M."/>
            <person name="Zhao G."/>
            <person name="Gong Y."/>
            <person name="Li W."/>
            <person name="Zhang P."/>
        </authorList>
    </citation>
    <scope>NUCLEOTIDE SEQUENCE [LARGE SCALE GENOMIC DNA]</scope>
    <source>
        <strain evidence="3">DYQJB</strain>
        <tissue evidence="3">Leaf</tissue>
    </source>
</reference>
<dbReference type="EMBL" id="JBGMDY010000005">
    <property type="protein sequence ID" value="KAL2333946.1"/>
    <property type="molecule type" value="Genomic_DNA"/>
</dbReference>
<keyword evidence="2" id="KW-1133">Transmembrane helix</keyword>
<feature type="transmembrane region" description="Helical" evidence="2">
    <location>
        <begin position="372"/>
        <end position="390"/>
    </location>
</feature>
<dbReference type="AlphaFoldDB" id="A0ABD1MDU1"/>
<comment type="caution">
    <text evidence="3">The sequence shown here is derived from an EMBL/GenBank/DDBJ whole genome shotgun (WGS) entry which is preliminary data.</text>
</comment>
<evidence type="ECO:0000256" key="2">
    <source>
        <dbReference type="SAM" id="Phobius"/>
    </source>
</evidence>
<keyword evidence="2" id="KW-0812">Transmembrane</keyword>
<feature type="transmembrane region" description="Helical" evidence="2">
    <location>
        <begin position="464"/>
        <end position="483"/>
    </location>
</feature>
<dbReference type="PANTHER" id="PTHR37891:SF1">
    <property type="entry name" value="OS06G0113900 PROTEIN"/>
    <property type="match status" value="1"/>
</dbReference>
<feature type="transmembrane region" description="Helical" evidence="2">
    <location>
        <begin position="438"/>
        <end position="458"/>
    </location>
</feature>